<keyword evidence="10 12" id="KW-0472">Membrane</keyword>
<evidence type="ECO:0000259" key="16">
    <source>
        <dbReference type="Pfam" id="PF00593"/>
    </source>
</evidence>
<keyword evidence="6 15" id="KW-0732">Signal</keyword>
<keyword evidence="11 12" id="KW-0998">Cell outer membrane</keyword>
<evidence type="ECO:0000256" key="4">
    <source>
        <dbReference type="ARBA" id="ARBA00022496"/>
    </source>
</evidence>
<evidence type="ECO:0000256" key="1">
    <source>
        <dbReference type="ARBA" id="ARBA00004571"/>
    </source>
</evidence>
<comment type="subcellular location">
    <subcellularLocation>
        <location evidence="1 12">Cell outer membrane</location>
        <topology evidence="1 12">Multi-pass membrane protein</topology>
    </subcellularLocation>
</comment>
<dbReference type="EMBL" id="BMDW01000001">
    <property type="protein sequence ID" value="GGA35934.1"/>
    <property type="molecule type" value="Genomic_DNA"/>
</dbReference>
<dbReference type="InterPro" id="IPR036942">
    <property type="entry name" value="Beta-barrel_TonB_sf"/>
</dbReference>
<dbReference type="Pfam" id="PF00593">
    <property type="entry name" value="TonB_dep_Rec_b-barrel"/>
    <property type="match status" value="1"/>
</dbReference>
<dbReference type="SUPFAM" id="SSF56935">
    <property type="entry name" value="Porins"/>
    <property type="match status" value="1"/>
</dbReference>
<evidence type="ECO:0000256" key="2">
    <source>
        <dbReference type="ARBA" id="ARBA00022448"/>
    </source>
</evidence>
<accession>A0ABQ1G3J0</accession>
<dbReference type="PANTHER" id="PTHR32552">
    <property type="entry name" value="FERRICHROME IRON RECEPTOR-RELATED"/>
    <property type="match status" value="1"/>
</dbReference>
<keyword evidence="7" id="KW-0408">Iron</keyword>
<evidence type="ECO:0000256" key="13">
    <source>
        <dbReference type="RuleBase" id="RU003357"/>
    </source>
</evidence>
<feature type="domain" description="TonB-dependent receptor plug" evidence="17">
    <location>
        <begin position="66"/>
        <end position="178"/>
    </location>
</feature>
<dbReference type="PROSITE" id="PS52016">
    <property type="entry name" value="TONB_DEPENDENT_REC_3"/>
    <property type="match status" value="1"/>
</dbReference>
<comment type="similarity">
    <text evidence="12 13">Belongs to the TonB-dependent receptor family.</text>
</comment>
<evidence type="ECO:0000256" key="11">
    <source>
        <dbReference type="ARBA" id="ARBA00023237"/>
    </source>
</evidence>
<sequence>MKTSLLMFTVAPLALMLPGLANAAAAAPTPADAKRSAAEPQAEAPAKNAPVEEAFTTGVAKGRDRLDSATSTSALKQSEIQKLGARTLADILRNIPGIRTESSTGDGNSNYTIRGLPLTSGGSKYMQIEEDGLPVLEIGDFFNVASDIFIRADFNLSAVEAIRGGSASTFASNSPGGVINLISKTGETEGGSIQLSSGVGYDMKRLDFDYGGKISDSLRFHFGGFYRSGEGQRNVGFNAYQGGQLKFNITKTFDNGYVRLSGKYLDDRSPQYLTAPIQITGTNDAPIFTNFPNFDIKHDSVLSRNITQITTLGVGNAPTHDSISDGMHAVVKSIGLEAQFDVAGWTITERARYSKISGSVGRDLISSVSLGSALPATLGSGTGTLSYANGAKAGQVIASPGTVNGNGLIATMLLGDVQAHALDNFTNDIRANRAFKLGKGELTLTGGVYKALQTLNTDWFYANTVQDIVGGGNSALINYTNAAGVAQTQDGYLAYALTGASGLYRRNYDLQYDVTAPYGSMNYHIGKIAIGGSVRYDIGKVRGQLYGSDLGGGRIGLMPTDFNGNGVISVAEAKTAFLPITRPAPVNYDYGYLSYSVGVNYRIAEPLSVFARYSRGARANADKILYTTTVSTTDGSLDKPSSGYDVVTQTEGGFKFRQAGLTVNATAFLADTQDTNLQSGAIQTLRNYRAYGLELEAGFQRGPFSLTAGATYTHARIINDTINAAVANKVPKHQPDLIFEATPQYESKLLTVGVNMIGNTSSYAQDTNLLTMPGYVMVNPFVQFRPADRVQVMLNINNAFDTLALFEVSQATVPANGVGWARAANGRTISASVRLDF</sequence>
<protein>
    <submittedName>
        <fullName evidence="18">TonB-dependent receptor</fullName>
    </submittedName>
</protein>
<feature type="domain" description="TonB-dependent receptor-like beta-barrel" evidence="16">
    <location>
        <begin position="428"/>
        <end position="798"/>
    </location>
</feature>
<evidence type="ECO:0000256" key="6">
    <source>
        <dbReference type="ARBA" id="ARBA00022729"/>
    </source>
</evidence>
<evidence type="ECO:0000256" key="8">
    <source>
        <dbReference type="ARBA" id="ARBA00023065"/>
    </source>
</evidence>
<evidence type="ECO:0000256" key="5">
    <source>
        <dbReference type="ARBA" id="ARBA00022692"/>
    </source>
</evidence>
<name>A0ABQ1G3J0_9SPHN</name>
<dbReference type="Gene3D" id="2.170.130.10">
    <property type="entry name" value="TonB-dependent receptor, plug domain"/>
    <property type="match status" value="1"/>
</dbReference>
<gene>
    <name evidence="18" type="ORF">GCM10011395_02880</name>
</gene>
<reference evidence="19" key="1">
    <citation type="journal article" date="2019" name="Int. J. Syst. Evol. Microbiol.">
        <title>The Global Catalogue of Microorganisms (GCM) 10K type strain sequencing project: providing services to taxonomists for standard genome sequencing and annotation.</title>
        <authorList>
            <consortium name="The Broad Institute Genomics Platform"/>
            <consortium name="The Broad Institute Genome Sequencing Center for Infectious Disease"/>
            <person name="Wu L."/>
            <person name="Ma J."/>
        </authorList>
    </citation>
    <scope>NUCLEOTIDE SEQUENCE [LARGE SCALE GENOMIC DNA]</scope>
    <source>
        <strain evidence="19">CGMCC 1.10106</strain>
    </source>
</reference>
<dbReference type="InterPro" id="IPR037066">
    <property type="entry name" value="Plug_dom_sf"/>
</dbReference>
<feature type="signal peptide" evidence="15">
    <location>
        <begin position="1"/>
        <end position="23"/>
    </location>
</feature>
<keyword evidence="2 12" id="KW-0813">Transport</keyword>
<dbReference type="PANTHER" id="PTHR32552:SF89">
    <property type="entry name" value="CATECHOLATE SIDEROPHORE RECEPTOR FIU"/>
    <property type="match status" value="1"/>
</dbReference>
<dbReference type="InterPro" id="IPR012910">
    <property type="entry name" value="Plug_dom"/>
</dbReference>
<dbReference type="Pfam" id="PF07715">
    <property type="entry name" value="Plug"/>
    <property type="match status" value="1"/>
</dbReference>
<dbReference type="InterPro" id="IPR039426">
    <property type="entry name" value="TonB-dep_rcpt-like"/>
</dbReference>
<proteinExistence type="inferred from homology"/>
<evidence type="ECO:0000256" key="15">
    <source>
        <dbReference type="SAM" id="SignalP"/>
    </source>
</evidence>
<evidence type="ECO:0000256" key="3">
    <source>
        <dbReference type="ARBA" id="ARBA00022452"/>
    </source>
</evidence>
<keyword evidence="5 12" id="KW-0812">Transmembrane</keyword>
<organism evidence="18 19">
    <name type="scientific">Sphingomonas psychrolutea</name>
    <dbReference type="NCBI Taxonomy" id="1259676"/>
    <lineage>
        <taxon>Bacteria</taxon>
        <taxon>Pseudomonadati</taxon>
        <taxon>Pseudomonadota</taxon>
        <taxon>Alphaproteobacteria</taxon>
        <taxon>Sphingomonadales</taxon>
        <taxon>Sphingomonadaceae</taxon>
        <taxon>Sphingomonas</taxon>
    </lineage>
</organism>
<feature type="chain" id="PRO_5045041979" evidence="15">
    <location>
        <begin position="24"/>
        <end position="837"/>
    </location>
</feature>
<keyword evidence="3 12" id="KW-1134">Transmembrane beta strand</keyword>
<dbReference type="InterPro" id="IPR000531">
    <property type="entry name" value="Beta-barrel_TonB"/>
</dbReference>
<dbReference type="Gene3D" id="2.40.170.20">
    <property type="entry name" value="TonB-dependent receptor, beta-barrel domain"/>
    <property type="match status" value="1"/>
</dbReference>
<keyword evidence="9 13" id="KW-0798">TonB box</keyword>
<evidence type="ECO:0000256" key="9">
    <source>
        <dbReference type="ARBA" id="ARBA00023077"/>
    </source>
</evidence>
<dbReference type="Proteomes" id="UP000618591">
    <property type="component" value="Unassembled WGS sequence"/>
</dbReference>
<keyword evidence="18" id="KW-0675">Receptor</keyword>
<keyword evidence="19" id="KW-1185">Reference proteome</keyword>
<comment type="caution">
    <text evidence="18">The sequence shown here is derived from an EMBL/GenBank/DDBJ whole genome shotgun (WGS) entry which is preliminary data.</text>
</comment>
<keyword evidence="4" id="KW-0410">Iron transport</keyword>
<evidence type="ECO:0000256" key="7">
    <source>
        <dbReference type="ARBA" id="ARBA00023004"/>
    </source>
</evidence>
<feature type="region of interest" description="Disordered" evidence="14">
    <location>
        <begin position="31"/>
        <end position="73"/>
    </location>
</feature>
<evidence type="ECO:0000313" key="19">
    <source>
        <dbReference type="Proteomes" id="UP000618591"/>
    </source>
</evidence>
<evidence type="ECO:0000256" key="14">
    <source>
        <dbReference type="SAM" id="MobiDB-lite"/>
    </source>
</evidence>
<keyword evidence="8" id="KW-0406">Ion transport</keyword>
<evidence type="ECO:0000256" key="10">
    <source>
        <dbReference type="ARBA" id="ARBA00023136"/>
    </source>
</evidence>
<evidence type="ECO:0000313" key="18">
    <source>
        <dbReference type="EMBL" id="GGA35934.1"/>
    </source>
</evidence>
<dbReference type="RefSeq" id="WP_188444988.1">
    <property type="nucleotide sequence ID" value="NZ_BMDW01000001.1"/>
</dbReference>
<evidence type="ECO:0000256" key="12">
    <source>
        <dbReference type="PROSITE-ProRule" id="PRU01360"/>
    </source>
</evidence>
<evidence type="ECO:0000259" key="17">
    <source>
        <dbReference type="Pfam" id="PF07715"/>
    </source>
</evidence>